<keyword evidence="9 11" id="KW-0539">Nucleus</keyword>
<evidence type="ECO:0000313" key="15">
    <source>
        <dbReference type="Proteomes" id="UP001233999"/>
    </source>
</evidence>
<evidence type="ECO:0000259" key="13">
    <source>
        <dbReference type="PROSITE" id="PS50039"/>
    </source>
</evidence>
<evidence type="ECO:0000256" key="10">
    <source>
        <dbReference type="ARBA" id="ARBA00034872"/>
    </source>
</evidence>
<feature type="domain" description="Fork-head" evidence="13">
    <location>
        <begin position="87"/>
        <end position="181"/>
    </location>
</feature>
<feature type="non-terminal residue" evidence="14">
    <location>
        <position position="1"/>
    </location>
</feature>
<feature type="compositionally biased region" description="Pro residues" evidence="12">
    <location>
        <begin position="11"/>
        <end position="20"/>
    </location>
</feature>
<dbReference type="SUPFAM" id="SSF46785">
    <property type="entry name" value="Winged helix' DNA-binding domain"/>
    <property type="match status" value="1"/>
</dbReference>
<keyword evidence="7 11" id="KW-0238">DNA-binding</keyword>
<organism evidence="14 15">
    <name type="scientific">Diploptera punctata</name>
    <name type="common">Pacific beetle cockroach</name>
    <dbReference type="NCBI Taxonomy" id="6984"/>
    <lineage>
        <taxon>Eukaryota</taxon>
        <taxon>Metazoa</taxon>
        <taxon>Ecdysozoa</taxon>
        <taxon>Arthropoda</taxon>
        <taxon>Hexapoda</taxon>
        <taxon>Insecta</taxon>
        <taxon>Pterygota</taxon>
        <taxon>Neoptera</taxon>
        <taxon>Polyneoptera</taxon>
        <taxon>Dictyoptera</taxon>
        <taxon>Blattodea</taxon>
        <taxon>Blaberoidea</taxon>
        <taxon>Blaberidae</taxon>
        <taxon>Diplopterinae</taxon>
        <taxon>Diploptera</taxon>
    </lineage>
</organism>
<keyword evidence="15" id="KW-1185">Reference proteome</keyword>
<dbReference type="InterPro" id="IPR047515">
    <property type="entry name" value="FH_FOXL2"/>
</dbReference>
<feature type="region of interest" description="Disordered" evidence="12">
    <location>
        <begin position="1"/>
        <end position="23"/>
    </location>
</feature>
<keyword evidence="2" id="KW-1017">Isopeptide bond</keyword>
<feature type="region of interest" description="Disordered" evidence="12">
    <location>
        <begin position="53"/>
        <end position="84"/>
    </location>
</feature>
<dbReference type="GO" id="GO:0009653">
    <property type="term" value="P:anatomical structure morphogenesis"/>
    <property type="evidence" value="ECO:0007669"/>
    <property type="project" value="TreeGrafter"/>
</dbReference>
<dbReference type="InterPro" id="IPR001766">
    <property type="entry name" value="Fork_head_dom"/>
</dbReference>
<comment type="caution">
    <text evidence="14">The sequence shown here is derived from an EMBL/GenBank/DDBJ whole genome shotgun (WGS) entry which is preliminary data.</text>
</comment>
<dbReference type="PRINTS" id="PR00053">
    <property type="entry name" value="FORKHEAD"/>
</dbReference>
<sequence>PGYGHQSAEPGQPPPPPPLTPIKEEALHHSLQHALVATQRQLDVANKICGVSSPSTTAVSSSQQSTTQNSTNSNSTSSSSQCDADTKPPYSYVALIAMAIQNSAHKRATLSEIYAYIMNKFPYFEKNKKGWQNSIRHNLSLNECFVKRPREGGGERKGNYWTLDPQFDDMFENGNYRRRRRMKRPYRSPAPYAKSIFGDAGGFRSPAHHHPQLPLGTRNLFSAASTYPTHYSRYDPSTTWSLQSPYPPCQGRGPVNPTTQTFNPYSQLQSQLQPVQTMQISATMNGYNQGLGSAGLGAGTTTGAGFGSGFSHCSRPHDAATAAAVAAAESIRYPYWPEMMVNDTSGVSTSAGGTFTGVDFSITTSSRPKCFM</sequence>
<keyword evidence="4" id="KW-0221">Differentiation</keyword>
<dbReference type="PROSITE" id="PS00657">
    <property type="entry name" value="FORK_HEAD_1"/>
    <property type="match status" value="1"/>
</dbReference>
<evidence type="ECO:0000256" key="5">
    <source>
        <dbReference type="ARBA" id="ARBA00022843"/>
    </source>
</evidence>
<gene>
    <name evidence="14" type="ORF">L9F63_008835</name>
</gene>
<dbReference type="InterPro" id="IPR036390">
    <property type="entry name" value="WH_DNA-bd_sf"/>
</dbReference>
<accession>A0AAD7Z4I4</accession>
<keyword evidence="5" id="KW-0832">Ubl conjugation</keyword>
<dbReference type="Proteomes" id="UP001233999">
    <property type="component" value="Unassembled WGS sequence"/>
</dbReference>
<feature type="DNA-binding region" description="Fork-head" evidence="11">
    <location>
        <begin position="87"/>
        <end position="181"/>
    </location>
</feature>
<dbReference type="InterPro" id="IPR050211">
    <property type="entry name" value="FOX_domain-containing"/>
</dbReference>
<evidence type="ECO:0000256" key="12">
    <source>
        <dbReference type="SAM" id="MobiDB-lite"/>
    </source>
</evidence>
<reference evidence="14" key="2">
    <citation type="submission" date="2023-05" db="EMBL/GenBank/DDBJ databases">
        <authorList>
            <person name="Fouks B."/>
        </authorList>
    </citation>
    <scope>NUCLEOTIDE SEQUENCE</scope>
    <source>
        <strain evidence="14">Stay&amp;Tobe</strain>
        <tissue evidence="14">Testes</tissue>
    </source>
</reference>
<evidence type="ECO:0000256" key="4">
    <source>
        <dbReference type="ARBA" id="ARBA00022782"/>
    </source>
</evidence>
<dbReference type="GO" id="GO:0000981">
    <property type="term" value="F:DNA-binding transcription factor activity, RNA polymerase II-specific"/>
    <property type="evidence" value="ECO:0007669"/>
    <property type="project" value="TreeGrafter"/>
</dbReference>
<dbReference type="InterPro" id="IPR036388">
    <property type="entry name" value="WH-like_DNA-bd_sf"/>
</dbReference>
<reference evidence="14" key="1">
    <citation type="journal article" date="2023" name="IScience">
        <title>Live-bearing cockroach genome reveals convergent evolutionary mechanisms linked to viviparity in insects and beyond.</title>
        <authorList>
            <person name="Fouks B."/>
            <person name="Harrison M.C."/>
            <person name="Mikhailova A.A."/>
            <person name="Marchal E."/>
            <person name="English S."/>
            <person name="Carruthers M."/>
            <person name="Jennings E.C."/>
            <person name="Chiamaka E.L."/>
            <person name="Frigard R.A."/>
            <person name="Pippel M."/>
            <person name="Attardo G.M."/>
            <person name="Benoit J.B."/>
            <person name="Bornberg-Bauer E."/>
            <person name="Tobe S.S."/>
        </authorList>
    </citation>
    <scope>NUCLEOTIDE SEQUENCE</scope>
    <source>
        <strain evidence="14">Stay&amp;Tobe</strain>
    </source>
</reference>
<dbReference type="GO" id="GO:0000978">
    <property type="term" value="F:RNA polymerase II cis-regulatory region sequence-specific DNA binding"/>
    <property type="evidence" value="ECO:0007669"/>
    <property type="project" value="TreeGrafter"/>
</dbReference>
<dbReference type="SMART" id="SM00339">
    <property type="entry name" value="FH"/>
    <property type="match status" value="1"/>
</dbReference>
<keyword evidence="3" id="KW-0597">Phosphoprotein</keyword>
<evidence type="ECO:0000313" key="14">
    <source>
        <dbReference type="EMBL" id="KAJ9573798.1"/>
    </source>
</evidence>
<name>A0AAD7Z4I4_DIPPU</name>
<protein>
    <recommendedName>
        <fullName evidence="10">Forkhead box protein L2</fullName>
    </recommendedName>
</protein>
<evidence type="ECO:0000256" key="6">
    <source>
        <dbReference type="ARBA" id="ARBA00023015"/>
    </source>
</evidence>
<evidence type="ECO:0000256" key="1">
    <source>
        <dbReference type="ARBA" id="ARBA00004123"/>
    </source>
</evidence>
<dbReference type="EMBL" id="JASPKZ010010680">
    <property type="protein sequence ID" value="KAJ9573798.1"/>
    <property type="molecule type" value="Genomic_DNA"/>
</dbReference>
<dbReference type="GO" id="GO:0005634">
    <property type="term" value="C:nucleus"/>
    <property type="evidence" value="ECO:0007669"/>
    <property type="project" value="UniProtKB-SubCell"/>
</dbReference>
<comment type="subcellular location">
    <subcellularLocation>
        <location evidence="1 11">Nucleus</location>
    </subcellularLocation>
</comment>
<evidence type="ECO:0000256" key="7">
    <source>
        <dbReference type="ARBA" id="ARBA00023125"/>
    </source>
</evidence>
<evidence type="ECO:0000256" key="2">
    <source>
        <dbReference type="ARBA" id="ARBA00022499"/>
    </source>
</evidence>
<dbReference type="PANTHER" id="PTHR11829:SF411">
    <property type="entry name" value="FORKHEAD BOX PROTEIN L2"/>
    <property type="match status" value="1"/>
</dbReference>
<evidence type="ECO:0000256" key="9">
    <source>
        <dbReference type="ARBA" id="ARBA00023242"/>
    </source>
</evidence>
<dbReference type="Pfam" id="PF00250">
    <property type="entry name" value="Forkhead"/>
    <property type="match status" value="1"/>
</dbReference>
<dbReference type="FunFam" id="1.10.10.10:FF:000016">
    <property type="entry name" value="Forkhead box protein I1"/>
    <property type="match status" value="1"/>
</dbReference>
<feature type="compositionally biased region" description="Low complexity" evidence="12">
    <location>
        <begin position="53"/>
        <end position="81"/>
    </location>
</feature>
<proteinExistence type="predicted"/>
<keyword evidence="6" id="KW-0805">Transcription regulation</keyword>
<dbReference type="PROSITE" id="PS00658">
    <property type="entry name" value="FORK_HEAD_2"/>
    <property type="match status" value="1"/>
</dbReference>
<dbReference type="CDD" id="cd20028">
    <property type="entry name" value="FH_FOXL2"/>
    <property type="match status" value="1"/>
</dbReference>
<dbReference type="AlphaFoldDB" id="A0AAD7Z4I4"/>
<dbReference type="GO" id="GO:0030154">
    <property type="term" value="P:cell differentiation"/>
    <property type="evidence" value="ECO:0007669"/>
    <property type="project" value="UniProtKB-KW"/>
</dbReference>
<evidence type="ECO:0000256" key="11">
    <source>
        <dbReference type="PROSITE-ProRule" id="PRU00089"/>
    </source>
</evidence>
<dbReference type="InterPro" id="IPR030456">
    <property type="entry name" value="TF_fork_head_CS_2"/>
</dbReference>
<evidence type="ECO:0000256" key="3">
    <source>
        <dbReference type="ARBA" id="ARBA00022553"/>
    </source>
</evidence>
<dbReference type="PROSITE" id="PS50039">
    <property type="entry name" value="FORK_HEAD_3"/>
    <property type="match status" value="1"/>
</dbReference>
<dbReference type="Gene3D" id="1.10.10.10">
    <property type="entry name" value="Winged helix-like DNA-binding domain superfamily/Winged helix DNA-binding domain"/>
    <property type="match status" value="1"/>
</dbReference>
<evidence type="ECO:0000256" key="8">
    <source>
        <dbReference type="ARBA" id="ARBA00023163"/>
    </source>
</evidence>
<keyword evidence="8" id="KW-0804">Transcription</keyword>
<dbReference type="InterPro" id="IPR018122">
    <property type="entry name" value="TF_fork_head_CS_1"/>
</dbReference>
<dbReference type="PANTHER" id="PTHR11829">
    <property type="entry name" value="FORKHEAD BOX PROTEIN"/>
    <property type="match status" value="1"/>
</dbReference>